<dbReference type="Pfam" id="PF00702">
    <property type="entry name" value="Hydrolase"/>
    <property type="match status" value="1"/>
</dbReference>
<evidence type="ECO:0000256" key="14">
    <source>
        <dbReference type="ARBA" id="ARBA00022989"/>
    </source>
</evidence>
<dbReference type="InterPro" id="IPR018303">
    <property type="entry name" value="ATPase_P-typ_P_site"/>
</dbReference>
<feature type="domain" description="HMA" evidence="23">
    <location>
        <begin position="129"/>
        <end position="195"/>
    </location>
</feature>
<feature type="domain" description="HMA" evidence="23">
    <location>
        <begin position="45"/>
        <end position="111"/>
    </location>
</feature>
<evidence type="ECO:0000256" key="18">
    <source>
        <dbReference type="ARBA" id="ARBA00049289"/>
    </source>
</evidence>
<dbReference type="FunFam" id="3.40.50.1000:FF:000144">
    <property type="entry name" value="copper-transporting ATPase 1 isoform X2"/>
    <property type="match status" value="1"/>
</dbReference>
<dbReference type="SFLD" id="SFLDF00027">
    <property type="entry name" value="p-type_atpase"/>
    <property type="match status" value="1"/>
</dbReference>
<keyword evidence="7 22" id="KW-0479">Metal-binding</keyword>
<dbReference type="SFLD" id="SFLDG00002">
    <property type="entry name" value="C1.7:_P-type_atpase_like"/>
    <property type="match status" value="1"/>
</dbReference>
<dbReference type="InterPro" id="IPR027256">
    <property type="entry name" value="P-typ_ATPase_IB"/>
</dbReference>
<dbReference type="Gene3D" id="3.40.50.1000">
    <property type="entry name" value="HAD superfamily/HAD-like"/>
    <property type="match status" value="1"/>
</dbReference>
<gene>
    <name evidence="24" type="primary">LOC110495539</name>
</gene>
<evidence type="ECO:0000256" key="12">
    <source>
        <dbReference type="ARBA" id="ARBA00022842"/>
    </source>
</evidence>
<dbReference type="InterPro" id="IPR001757">
    <property type="entry name" value="P_typ_ATPase"/>
</dbReference>
<evidence type="ECO:0000256" key="5">
    <source>
        <dbReference type="ARBA" id="ARBA00022448"/>
    </source>
</evidence>
<evidence type="ECO:0000256" key="21">
    <source>
        <dbReference type="ARBA" id="ARBA00083608"/>
    </source>
</evidence>
<sequence length="1195" mass="127984">MSVDSKQSHIMCPCEAWCSQKRTYENLAYEPGSQSELYPQPKALSRAVFQLSGLTPKTSIQAIESHITSLKGVVSVNFSVASGLAQVDYNASSISTRELSLEIQAMGYGVVDVAGEEVTKIGETEATESLTRIRVKGMTCQSCVRSIEGRIGTLPGVLHIKVSLSDQEAVVQFQPHIVTSEEVKEQIENMGFGATLTNKDTSIDCGQGETPVSSSILDSLTQTSVIGIVGMTCNSCVQSIEGKISEMTGVCSIAVSLKEEQGTVTFDPSLTQPEELRAAIEDMGFDASLIGMLNISGSTKMATADEEGKVQKCFIRVTGMTCASCVANIERNLVKHRGVISVLVALMAGKAEVKYDPGIVDAKRITQLIEGLGFGATLIEDNAVMDGKLDLSVTGMTCASCVHNIESKLTRTKGILEASVALATNKAQIKFDPEVLGARDIIRMIEGLGFGASLMKAEGFGNNLDHGEEIQQWKNSFLFSLVFGVPVMGLMIYMMVMDSQHGEHGGSMPEEQNLLPGLSLLNLAFFLLCTPVQIFGGRYFYIQAYRSLRHRTANMDVLIVLATSIAYIYSVVVLIVAMAERANQSPVTFFDTPPMLFVFIALGRWLEHIAKSKTSEALAKLMSLQATDATVVTLGPDHSILSEEQVSVELVQRGDIVKVVPGGKFPVDGKVIEGSSMADESLITGEPMPVSKKPGSSVIAGSINAHGSLLVQATHVGADTTLCQIVKLVEEAQTSKAPIQQFADRLSGYFVPFIVIASVLTLLVWLVIGFVNFHVVKEYFPGYDENIPKTDVIVRFAFQASITVLSIACPCSLGLATPTAVMVGTGVGAQNGILIKGGEPLEMAHKIGAVMFDKTGTITNGVPRVTRVLVLWERARLPLRKVLALVGTAEASSEHPLGMAVAKHCKEELETDVLGSCKDFQSVPGCGISCKVSNIEEVLFMRNAFLTGLKEFPRMLSTCWRPSYSVLIGNREWIRRNGLHVGADVDDAMSSHETKGQTAILVAIDGVLCAMLAIADTVKTESALAVHTLLSMGIEVVMITGDNRRTAKAIATQVGIRKVFAEVLPSHKVAKVQELQERGLRVAMVGDGVNDSPALARADVGIAIGTGTDVAIEAADVVLIRNDLLDVVACIELSKKTVQRIRINFVFALIYNLVGIPIAAGVFLPAGLVLQPWMGSAAMAASSVSVVISSLLLKL</sequence>
<dbReference type="GO" id="GO:0016887">
    <property type="term" value="F:ATP hydrolysis activity"/>
    <property type="evidence" value="ECO:0007669"/>
    <property type="project" value="InterPro"/>
</dbReference>
<dbReference type="GO" id="GO:0140581">
    <property type="term" value="F:P-type monovalent copper transporter activity"/>
    <property type="evidence" value="ECO:0007669"/>
    <property type="project" value="UniProtKB-EC"/>
</dbReference>
<dbReference type="InterPro" id="IPR023299">
    <property type="entry name" value="ATPase_P-typ_cyto_dom_N"/>
</dbReference>
<comment type="subunit">
    <text evidence="19">Monomer. Interacts with COMMD1/MURR1. Interacts with DCTN4, in a copper-dependent manner. Interacts with ATOX1. Interacts (via C-terminus) with ZBTB16/PLZF.</text>
</comment>
<dbReference type="CDD" id="cd00371">
    <property type="entry name" value="HMA"/>
    <property type="match status" value="5"/>
</dbReference>
<dbReference type="GO" id="GO:0005524">
    <property type="term" value="F:ATP binding"/>
    <property type="evidence" value="ECO:0007669"/>
    <property type="project" value="UniProtKB-UniRule"/>
</dbReference>
<dbReference type="NCBIfam" id="TIGR01525">
    <property type="entry name" value="ATPase-IB_hvy"/>
    <property type="match status" value="1"/>
</dbReference>
<dbReference type="Ensembl" id="ENSOMYT00000031140.2">
    <property type="protein sequence ID" value="ENSOMYP00000028517.2"/>
    <property type="gene ID" value="ENSOMYG00000009899.2"/>
</dbReference>
<dbReference type="NCBIfam" id="TIGR00003">
    <property type="entry name" value="copper ion binding protein"/>
    <property type="match status" value="4"/>
</dbReference>
<evidence type="ECO:0000256" key="15">
    <source>
        <dbReference type="ARBA" id="ARBA00023008"/>
    </source>
</evidence>
<dbReference type="SUPFAM" id="SSF81653">
    <property type="entry name" value="Calcium ATPase, transduction domain A"/>
    <property type="match status" value="1"/>
</dbReference>
<dbReference type="Gene3D" id="3.40.1110.10">
    <property type="entry name" value="Calcium-transporting ATPase, cytoplasmic domain N"/>
    <property type="match status" value="1"/>
</dbReference>
<dbReference type="SUPFAM" id="SSF81660">
    <property type="entry name" value="Metal cation-transporting ATPase, ATP-binding domain N"/>
    <property type="match status" value="1"/>
</dbReference>
<dbReference type="InterPro" id="IPR006121">
    <property type="entry name" value="HMA_dom"/>
</dbReference>
<feature type="transmembrane region" description="Helical" evidence="22">
    <location>
        <begin position="1173"/>
        <end position="1193"/>
    </location>
</feature>
<proteinExistence type="inferred from homology"/>
<evidence type="ECO:0000256" key="7">
    <source>
        <dbReference type="ARBA" id="ARBA00022723"/>
    </source>
</evidence>
<evidence type="ECO:0000256" key="22">
    <source>
        <dbReference type="RuleBase" id="RU362081"/>
    </source>
</evidence>
<evidence type="ECO:0000256" key="8">
    <source>
        <dbReference type="ARBA" id="ARBA00022737"/>
    </source>
</evidence>
<evidence type="ECO:0000256" key="13">
    <source>
        <dbReference type="ARBA" id="ARBA00022967"/>
    </source>
</evidence>
<dbReference type="SFLD" id="SFLDS00003">
    <property type="entry name" value="Haloacid_Dehalogenase"/>
    <property type="match status" value="1"/>
</dbReference>
<dbReference type="InterPro" id="IPR023298">
    <property type="entry name" value="ATPase_P-typ_TM_dom_sf"/>
</dbReference>
<feature type="transmembrane region" description="Helical" evidence="22">
    <location>
        <begin position="477"/>
        <end position="496"/>
    </location>
</feature>
<dbReference type="Proteomes" id="UP000694395">
    <property type="component" value="Chromosome 18"/>
</dbReference>
<keyword evidence="17 22" id="KW-0472">Membrane</keyword>
<keyword evidence="8" id="KW-0677">Repeat</keyword>
<keyword evidence="6 22" id="KW-0812">Transmembrane</keyword>
<name>A0A8C7PYV8_ONCMY</name>
<dbReference type="PROSITE" id="PS50846">
    <property type="entry name" value="HMA_2"/>
    <property type="match status" value="5"/>
</dbReference>
<evidence type="ECO:0000256" key="19">
    <source>
        <dbReference type="ARBA" id="ARBA00065683"/>
    </source>
</evidence>
<feature type="domain" description="HMA" evidence="23">
    <location>
        <begin position="311"/>
        <end position="377"/>
    </location>
</feature>
<dbReference type="SUPFAM" id="SSF81665">
    <property type="entry name" value="Calcium ATPase, transmembrane domain M"/>
    <property type="match status" value="1"/>
</dbReference>
<dbReference type="NCBIfam" id="TIGR01494">
    <property type="entry name" value="ATPase_P-type"/>
    <property type="match status" value="2"/>
</dbReference>
<evidence type="ECO:0000256" key="2">
    <source>
        <dbReference type="ARBA" id="ARBA00004603"/>
    </source>
</evidence>
<dbReference type="PANTHER" id="PTHR43520">
    <property type="entry name" value="ATP7, ISOFORM B"/>
    <property type="match status" value="1"/>
</dbReference>
<keyword evidence="16" id="KW-0406">Ion transport</keyword>
<dbReference type="InterPro" id="IPR044492">
    <property type="entry name" value="P_typ_ATPase_HD_dom"/>
</dbReference>
<keyword evidence="11 22" id="KW-0067">ATP-binding</keyword>
<evidence type="ECO:0000256" key="9">
    <source>
        <dbReference type="ARBA" id="ARBA00022741"/>
    </source>
</evidence>
<dbReference type="EC" id="7.2.2.8" evidence="4"/>
<feature type="transmembrane region" description="Helical" evidence="22">
    <location>
        <begin position="749"/>
        <end position="773"/>
    </location>
</feature>
<protein>
    <recommendedName>
        <fullName evidence="20">Copper-transporting ATPase 2</fullName>
        <ecNumber evidence="4">7.2.2.8</ecNumber>
    </recommendedName>
    <alternativeName>
        <fullName evidence="21">Copper pump 2</fullName>
    </alternativeName>
</protein>
<keyword evidence="12" id="KW-0460">Magnesium</keyword>
<keyword evidence="10" id="KW-0187">Copper transport</keyword>
<dbReference type="GO" id="GO:0055070">
    <property type="term" value="P:copper ion homeostasis"/>
    <property type="evidence" value="ECO:0007669"/>
    <property type="project" value="TreeGrafter"/>
</dbReference>
<dbReference type="GO" id="GO:0015677">
    <property type="term" value="P:copper ion import"/>
    <property type="evidence" value="ECO:0007669"/>
    <property type="project" value="TreeGrafter"/>
</dbReference>
<dbReference type="FunFam" id="3.40.1110.10:FF:000015">
    <property type="entry name" value="ATPase copper transporting beta"/>
    <property type="match status" value="1"/>
</dbReference>
<keyword evidence="5" id="KW-0813">Transport</keyword>
<keyword evidence="15" id="KW-0186">Copper</keyword>
<feature type="transmembrane region" description="Helical" evidence="22">
    <location>
        <begin position="585"/>
        <end position="606"/>
    </location>
</feature>
<dbReference type="FunFam" id="3.30.70.100:FF:000001">
    <property type="entry name" value="ATPase copper transporting beta"/>
    <property type="match status" value="4"/>
</dbReference>
<evidence type="ECO:0000256" key="3">
    <source>
        <dbReference type="ARBA" id="ARBA00006024"/>
    </source>
</evidence>
<reference evidence="24" key="1">
    <citation type="submission" date="2020-07" db="EMBL/GenBank/DDBJ databases">
        <title>A long reads based de novo assembly of the rainbow trout Arlee double haploid line genome.</title>
        <authorList>
            <person name="Gao G."/>
            <person name="Palti Y."/>
        </authorList>
    </citation>
    <scope>NUCLEOTIDE SEQUENCE [LARGE SCALE GENOMIC DNA]</scope>
</reference>
<evidence type="ECO:0000256" key="16">
    <source>
        <dbReference type="ARBA" id="ARBA00023065"/>
    </source>
</evidence>
<feature type="transmembrane region" description="Helical" evidence="22">
    <location>
        <begin position="1145"/>
        <end position="1167"/>
    </location>
</feature>
<evidence type="ECO:0000256" key="20">
    <source>
        <dbReference type="ARBA" id="ARBA00074947"/>
    </source>
</evidence>
<dbReference type="InterPro" id="IPR023214">
    <property type="entry name" value="HAD_sf"/>
</dbReference>
<dbReference type="FunFam" id="2.70.150.10:FF:000002">
    <property type="entry name" value="Copper-transporting ATPase 1, putative"/>
    <property type="match status" value="1"/>
</dbReference>
<feature type="domain" description="HMA" evidence="23">
    <location>
        <begin position="387"/>
        <end position="453"/>
    </location>
</feature>
<dbReference type="InterPro" id="IPR006122">
    <property type="entry name" value="HMA_Cu_ion-bd"/>
</dbReference>
<keyword evidence="9 22" id="KW-0547">Nucleotide-binding</keyword>
<reference evidence="24" key="3">
    <citation type="submission" date="2025-09" db="UniProtKB">
        <authorList>
            <consortium name="Ensembl"/>
        </authorList>
    </citation>
    <scope>IDENTIFICATION</scope>
</reference>
<dbReference type="PRINTS" id="PR00119">
    <property type="entry name" value="CATATPASE"/>
</dbReference>
<feature type="transmembrane region" description="Helical" evidence="22">
    <location>
        <begin position="516"/>
        <end position="536"/>
    </location>
</feature>
<evidence type="ECO:0000256" key="10">
    <source>
        <dbReference type="ARBA" id="ARBA00022796"/>
    </source>
</evidence>
<reference evidence="24" key="2">
    <citation type="submission" date="2025-08" db="UniProtKB">
        <authorList>
            <consortium name="Ensembl"/>
        </authorList>
    </citation>
    <scope>IDENTIFICATION</scope>
</reference>
<feature type="domain" description="HMA" evidence="23">
    <location>
        <begin position="222"/>
        <end position="288"/>
    </location>
</feature>
<keyword evidence="25" id="KW-1185">Reference proteome</keyword>
<dbReference type="Gene3D" id="3.30.70.100">
    <property type="match status" value="5"/>
</dbReference>
<dbReference type="InterPro" id="IPR036163">
    <property type="entry name" value="HMA_dom_sf"/>
</dbReference>
<dbReference type="InterPro" id="IPR008250">
    <property type="entry name" value="ATPase_P-typ_transduc_dom_A_sf"/>
</dbReference>
<dbReference type="GO" id="GO:0005886">
    <property type="term" value="C:plasma membrane"/>
    <property type="evidence" value="ECO:0007669"/>
    <property type="project" value="TreeGrafter"/>
</dbReference>
<dbReference type="CDD" id="cd02094">
    <property type="entry name" value="P-type_ATPase_Cu-like"/>
    <property type="match status" value="1"/>
</dbReference>
<evidence type="ECO:0000256" key="11">
    <source>
        <dbReference type="ARBA" id="ARBA00022840"/>
    </source>
</evidence>
<dbReference type="InterPro" id="IPR036412">
    <property type="entry name" value="HAD-like_sf"/>
</dbReference>
<organism evidence="24 25">
    <name type="scientific">Oncorhynchus mykiss</name>
    <name type="common">Rainbow trout</name>
    <name type="synonym">Salmo gairdneri</name>
    <dbReference type="NCBI Taxonomy" id="8022"/>
    <lineage>
        <taxon>Eukaryota</taxon>
        <taxon>Metazoa</taxon>
        <taxon>Chordata</taxon>
        <taxon>Craniata</taxon>
        <taxon>Vertebrata</taxon>
        <taxon>Euteleostomi</taxon>
        <taxon>Actinopterygii</taxon>
        <taxon>Neopterygii</taxon>
        <taxon>Teleostei</taxon>
        <taxon>Protacanthopterygii</taxon>
        <taxon>Salmoniformes</taxon>
        <taxon>Salmonidae</taxon>
        <taxon>Salmoninae</taxon>
        <taxon>Oncorhynchus</taxon>
    </lineage>
</organism>
<dbReference type="PANTHER" id="PTHR43520:SF30">
    <property type="entry name" value="COPPER-TRANSPORTING ATPASE 2"/>
    <property type="match status" value="1"/>
</dbReference>
<accession>A0A8C7PYV8</accession>
<comment type="subcellular location">
    <subcellularLocation>
        <location evidence="1">Golgi apparatus</location>
        <location evidence="1">trans-Golgi network membrane</location>
        <topology evidence="1">Multi-pass membrane protein</topology>
    </subcellularLocation>
    <subcellularLocation>
        <location evidence="2">Late endosome</location>
    </subcellularLocation>
    <subcellularLocation>
        <location evidence="22">Membrane</location>
    </subcellularLocation>
</comment>
<evidence type="ECO:0000259" key="23">
    <source>
        <dbReference type="PROSITE" id="PS50846"/>
    </source>
</evidence>
<evidence type="ECO:0000256" key="4">
    <source>
        <dbReference type="ARBA" id="ARBA00012517"/>
    </source>
</evidence>
<dbReference type="InterPro" id="IPR059000">
    <property type="entry name" value="ATPase_P-type_domA"/>
</dbReference>
<evidence type="ECO:0000313" key="24">
    <source>
        <dbReference type="Ensembl" id="ENSOMYP00000028517.2"/>
    </source>
</evidence>
<evidence type="ECO:0000256" key="17">
    <source>
        <dbReference type="ARBA" id="ARBA00023136"/>
    </source>
</evidence>
<dbReference type="Pfam" id="PF00122">
    <property type="entry name" value="E1-E2_ATPase"/>
    <property type="match status" value="1"/>
</dbReference>
<dbReference type="PRINTS" id="PR00942">
    <property type="entry name" value="CUATPASEI"/>
</dbReference>
<dbReference type="FunFam" id="3.40.50.1000:FF:000092">
    <property type="entry name" value="copper-transporting ATPase 1 isoform X2"/>
    <property type="match status" value="1"/>
</dbReference>
<evidence type="ECO:0000313" key="25">
    <source>
        <dbReference type="Proteomes" id="UP000694395"/>
    </source>
</evidence>
<dbReference type="Pfam" id="PF00403">
    <property type="entry name" value="HMA"/>
    <property type="match status" value="5"/>
</dbReference>
<dbReference type="GeneTree" id="ENSGT00940000155749"/>
<dbReference type="AlphaFoldDB" id="A0A8C7PYV8"/>
<comment type="catalytic activity">
    <reaction evidence="18">
        <text>Cu(+)(in) + ATP + H2O = Cu(+)(out) + ADP + phosphate + H(+)</text>
        <dbReference type="Rhea" id="RHEA:25792"/>
        <dbReference type="ChEBI" id="CHEBI:15377"/>
        <dbReference type="ChEBI" id="CHEBI:15378"/>
        <dbReference type="ChEBI" id="CHEBI:30616"/>
        <dbReference type="ChEBI" id="CHEBI:43474"/>
        <dbReference type="ChEBI" id="CHEBI:49552"/>
        <dbReference type="ChEBI" id="CHEBI:456216"/>
        <dbReference type="EC" id="7.2.2.8"/>
    </reaction>
</comment>
<dbReference type="SUPFAM" id="SSF56784">
    <property type="entry name" value="HAD-like"/>
    <property type="match status" value="1"/>
</dbReference>
<feature type="transmembrane region" description="Helical" evidence="22">
    <location>
        <begin position="793"/>
        <end position="816"/>
    </location>
</feature>
<dbReference type="Gene3D" id="2.70.150.10">
    <property type="entry name" value="Calcium-transporting ATPase, cytoplasmic transduction domain A"/>
    <property type="match status" value="1"/>
</dbReference>
<evidence type="ECO:0000256" key="1">
    <source>
        <dbReference type="ARBA" id="ARBA00004166"/>
    </source>
</evidence>
<dbReference type="GO" id="GO:0005802">
    <property type="term" value="C:trans-Golgi network"/>
    <property type="evidence" value="ECO:0007669"/>
    <property type="project" value="TreeGrafter"/>
</dbReference>
<dbReference type="GO" id="GO:0005507">
    <property type="term" value="F:copper ion binding"/>
    <property type="evidence" value="ECO:0007669"/>
    <property type="project" value="InterPro"/>
</dbReference>
<dbReference type="SUPFAM" id="SSF55008">
    <property type="entry name" value="HMA, heavy metal-associated domain"/>
    <property type="match status" value="5"/>
</dbReference>
<dbReference type="PROSITE" id="PS01047">
    <property type="entry name" value="HMA_1"/>
    <property type="match status" value="4"/>
</dbReference>
<dbReference type="GO" id="GO:0005770">
    <property type="term" value="C:late endosome"/>
    <property type="evidence" value="ECO:0007669"/>
    <property type="project" value="UniProtKB-SubCell"/>
</dbReference>
<keyword evidence="14 22" id="KW-1133">Transmembrane helix</keyword>
<dbReference type="PROSITE" id="PS00154">
    <property type="entry name" value="ATPASE_E1_E2"/>
    <property type="match status" value="1"/>
</dbReference>
<evidence type="ECO:0000256" key="6">
    <source>
        <dbReference type="ARBA" id="ARBA00022692"/>
    </source>
</evidence>
<dbReference type="GO" id="GO:0043682">
    <property type="term" value="F:P-type divalent copper transporter activity"/>
    <property type="evidence" value="ECO:0007669"/>
    <property type="project" value="TreeGrafter"/>
</dbReference>
<dbReference type="InterPro" id="IPR017969">
    <property type="entry name" value="Heavy-metal-associated_CS"/>
</dbReference>
<comment type="similarity">
    <text evidence="3 22">Belongs to the cation transport ATPase (P-type) (TC 3.A.3) family. Type IB subfamily.</text>
</comment>
<feature type="transmembrane region" description="Helical" evidence="22">
    <location>
        <begin position="557"/>
        <end position="579"/>
    </location>
</feature>
<keyword evidence="13" id="KW-1278">Translocase</keyword>